<dbReference type="AlphaFoldDB" id="A0A554JCG5"/>
<dbReference type="InterPro" id="IPR020084">
    <property type="entry name" value="NUDIX_hydrolase_CS"/>
</dbReference>
<dbReference type="InterPro" id="IPR000086">
    <property type="entry name" value="NUDIX_hydrolase_dom"/>
</dbReference>
<dbReference type="PROSITE" id="PS51462">
    <property type="entry name" value="NUDIX"/>
    <property type="match status" value="1"/>
</dbReference>
<dbReference type="PANTHER" id="PTHR11839:SF18">
    <property type="entry name" value="NUDIX HYDROLASE DOMAIN-CONTAINING PROTEIN"/>
    <property type="match status" value="1"/>
</dbReference>
<evidence type="ECO:0000256" key="2">
    <source>
        <dbReference type="ARBA" id="ARBA00022801"/>
    </source>
</evidence>
<keyword evidence="2" id="KW-0378">Hydrolase</keyword>
<comment type="caution">
    <text evidence="4">The sequence shown here is derived from an EMBL/GenBank/DDBJ whole genome shotgun (WGS) entry which is preliminary data.</text>
</comment>
<feature type="domain" description="Nudix hydrolase" evidence="3">
    <location>
        <begin position="14"/>
        <end position="142"/>
    </location>
</feature>
<name>A0A554JCG5_9BACT</name>
<proteinExistence type="predicted"/>
<dbReference type="Gene3D" id="3.90.79.10">
    <property type="entry name" value="Nucleoside Triphosphate Pyrophosphohydrolase"/>
    <property type="match status" value="1"/>
</dbReference>
<dbReference type="PANTHER" id="PTHR11839">
    <property type="entry name" value="UDP/ADP-SUGAR PYROPHOSPHATASE"/>
    <property type="match status" value="1"/>
</dbReference>
<dbReference type="GO" id="GO:0019693">
    <property type="term" value="P:ribose phosphate metabolic process"/>
    <property type="evidence" value="ECO:0007669"/>
    <property type="project" value="TreeGrafter"/>
</dbReference>
<sequence length="153" mass="17478">MPGGQRTHYIRFENTGDAVTVICVKDGKVLLEQEYSYPVNRVIWQFPGGAIAPNEQPIDAANRELMEEVGYKSNNLKPLGKYLIINRRSDAFMHVFLATEIEAVSLDSGEIEEDIQKEWLSVDEVKQLIVSDEFINTHLLSSWCLYINNRLMS</sequence>
<dbReference type="Pfam" id="PF00293">
    <property type="entry name" value="NUDIX"/>
    <property type="match status" value="1"/>
</dbReference>
<evidence type="ECO:0000259" key="3">
    <source>
        <dbReference type="PROSITE" id="PS51462"/>
    </source>
</evidence>
<dbReference type="GO" id="GO:0016787">
    <property type="term" value="F:hydrolase activity"/>
    <property type="evidence" value="ECO:0007669"/>
    <property type="project" value="UniProtKB-KW"/>
</dbReference>
<comment type="cofactor">
    <cofactor evidence="1">
        <name>Mg(2+)</name>
        <dbReference type="ChEBI" id="CHEBI:18420"/>
    </cofactor>
</comment>
<dbReference type="EMBL" id="VMFD01000017">
    <property type="protein sequence ID" value="TSC66065.1"/>
    <property type="molecule type" value="Genomic_DNA"/>
</dbReference>
<accession>A0A554JCG5</accession>
<protein>
    <submittedName>
        <fullName evidence="4">ADP-ribose pyrophosphatase</fullName>
    </submittedName>
</protein>
<dbReference type="CDD" id="cd03424">
    <property type="entry name" value="NUDIX_ADPRase_Nudt5_UGPPase_Nudt14"/>
    <property type="match status" value="1"/>
</dbReference>
<dbReference type="GO" id="GO:0005829">
    <property type="term" value="C:cytosol"/>
    <property type="evidence" value="ECO:0007669"/>
    <property type="project" value="TreeGrafter"/>
</dbReference>
<organism evidence="4 5">
    <name type="scientific">Candidatus Berkelbacteria bacterium Gr01-1014_85</name>
    <dbReference type="NCBI Taxonomy" id="2017150"/>
    <lineage>
        <taxon>Bacteria</taxon>
        <taxon>Candidatus Berkelbacteria</taxon>
    </lineage>
</organism>
<dbReference type="PROSITE" id="PS00893">
    <property type="entry name" value="NUDIX_BOX"/>
    <property type="match status" value="1"/>
</dbReference>
<dbReference type="Proteomes" id="UP000316253">
    <property type="component" value="Unassembled WGS sequence"/>
</dbReference>
<gene>
    <name evidence="4" type="ORF">CEO22_248</name>
</gene>
<dbReference type="SUPFAM" id="SSF55811">
    <property type="entry name" value="Nudix"/>
    <property type="match status" value="1"/>
</dbReference>
<evidence type="ECO:0000256" key="1">
    <source>
        <dbReference type="ARBA" id="ARBA00001946"/>
    </source>
</evidence>
<dbReference type="InterPro" id="IPR015797">
    <property type="entry name" value="NUDIX_hydrolase-like_dom_sf"/>
</dbReference>
<dbReference type="GO" id="GO:0006753">
    <property type="term" value="P:nucleoside phosphate metabolic process"/>
    <property type="evidence" value="ECO:0007669"/>
    <property type="project" value="TreeGrafter"/>
</dbReference>
<evidence type="ECO:0000313" key="5">
    <source>
        <dbReference type="Proteomes" id="UP000316253"/>
    </source>
</evidence>
<evidence type="ECO:0000313" key="4">
    <source>
        <dbReference type="EMBL" id="TSC66065.1"/>
    </source>
</evidence>
<reference evidence="4 5" key="1">
    <citation type="submission" date="2017-08" db="EMBL/GenBank/DDBJ databases">
        <title>Mechanisms for carbon and nitrogen cycling indicate functional differentiation within the Candidate Phyla Radiation.</title>
        <authorList>
            <person name="Danczak R.E."/>
            <person name="Johnston M.D."/>
            <person name="Kenah C."/>
            <person name="Slattery M."/>
            <person name="Wrighton K.C."/>
            <person name="Wilkins M.J."/>
        </authorList>
    </citation>
    <scope>NUCLEOTIDE SEQUENCE [LARGE SCALE GENOMIC DNA]</scope>
    <source>
        <strain evidence="4">Gr01-1014_85</strain>
    </source>
</reference>